<keyword evidence="1" id="KW-0808">Transferase</keyword>
<accession>A0ABV7A047</accession>
<name>A0ABV7A047_9PROT</name>
<sequence>MIDPNTVKGFLDPEEGEALAAAAREAGRLGAIVEIGSYCGKSALYLGPAARDAGTVLFTIDHHRGSEEHQKGEGYHDPDLFDAEADAVDTLPELRRTLHRAGLEDCVIPVIGASASVAKWWGGAPGMVFIDGGHSMPAAQADYDGWAHRIAPGGLLAIHDVFPDPADGGRPPYEIWCQARDSGLFTPVKRVRTLEFLRRAV</sequence>
<evidence type="ECO:0000313" key="2">
    <source>
        <dbReference type="Proteomes" id="UP001595379"/>
    </source>
</evidence>
<reference evidence="2" key="1">
    <citation type="journal article" date="2019" name="Int. J. Syst. Evol. Microbiol.">
        <title>The Global Catalogue of Microorganisms (GCM) 10K type strain sequencing project: providing services to taxonomists for standard genome sequencing and annotation.</title>
        <authorList>
            <consortium name="The Broad Institute Genomics Platform"/>
            <consortium name="The Broad Institute Genome Sequencing Center for Infectious Disease"/>
            <person name="Wu L."/>
            <person name="Ma J."/>
        </authorList>
    </citation>
    <scope>NUCLEOTIDE SEQUENCE [LARGE SCALE GENOMIC DNA]</scope>
    <source>
        <strain evidence="2">KCTC 52487</strain>
    </source>
</reference>
<dbReference type="RefSeq" id="WP_343163368.1">
    <property type="nucleotide sequence ID" value="NZ_JBHRSV010000028.1"/>
</dbReference>
<dbReference type="SUPFAM" id="SSF53335">
    <property type="entry name" value="S-adenosyl-L-methionine-dependent methyltransferases"/>
    <property type="match status" value="1"/>
</dbReference>
<dbReference type="GO" id="GO:0032259">
    <property type="term" value="P:methylation"/>
    <property type="evidence" value="ECO:0007669"/>
    <property type="project" value="UniProtKB-KW"/>
</dbReference>
<evidence type="ECO:0000313" key="1">
    <source>
        <dbReference type="EMBL" id="MFC2927044.1"/>
    </source>
</evidence>
<organism evidence="1 2">
    <name type="scientific">Hyphobacterium vulgare</name>
    <dbReference type="NCBI Taxonomy" id="1736751"/>
    <lineage>
        <taxon>Bacteria</taxon>
        <taxon>Pseudomonadati</taxon>
        <taxon>Pseudomonadota</taxon>
        <taxon>Alphaproteobacteria</taxon>
        <taxon>Maricaulales</taxon>
        <taxon>Maricaulaceae</taxon>
        <taxon>Hyphobacterium</taxon>
    </lineage>
</organism>
<dbReference type="EMBL" id="JBHRSV010000028">
    <property type="protein sequence ID" value="MFC2927044.1"/>
    <property type="molecule type" value="Genomic_DNA"/>
</dbReference>
<keyword evidence="1" id="KW-0489">Methyltransferase</keyword>
<dbReference type="Gene3D" id="3.40.50.150">
    <property type="entry name" value="Vaccinia Virus protein VP39"/>
    <property type="match status" value="1"/>
</dbReference>
<comment type="caution">
    <text evidence="1">The sequence shown here is derived from an EMBL/GenBank/DDBJ whole genome shotgun (WGS) entry which is preliminary data.</text>
</comment>
<dbReference type="EC" id="2.1.1.-" evidence="1"/>
<gene>
    <name evidence="1" type="ORF">ACFOOR_13085</name>
</gene>
<keyword evidence="2" id="KW-1185">Reference proteome</keyword>
<dbReference type="InterPro" id="IPR029063">
    <property type="entry name" value="SAM-dependent_MTases_sf"/>
</dbReference>
<dbReference type="GO" id="GO:0008168">
    <property type="term" value="F:methyltransferase activity"/>
    <property type="evidence" value="ECO:0007669"/>
    <property type="project" value="UniProtKB-KW"/>
</dbReference>
<protein>
    <submittedName>
        <fullName evidence="1">Class I SAM-dependent methyltransferase</fullName>
        <ecNumber evidence="1">2.1.1.-</ecNumber>
    </submittedName>
</protein>
<dbReference type="Proteomes" id="UP001595379">
    <property type="component" value="Unassembled WGS sequence"/>
</dbReference>
<proteinExistence type="predicted"/>
<dbReference type="Pfam" id="PF13578">
    <property type="entry name" value="Methyltransf_24"/>
    <property type="match status" value="1"/>
</dbReference>